<protein>
    <recommendedName>
        <fullName evidence="3">Type IV secretion system protein</fullName>
    </recommendedName>
</protein>
<feature type="region of interest" description="Disordered" evidence="4">
    <location>
        <begin position="1"/>
        <end position="25"/>
    </location>
</feature>
<name>A0A7S4ZR99_RHIRH</name>
<evidence type="ECO:0000256" key="4">
    <source>
        <dbReference type="SAM" id="MobiDB-lite"/>
    </source>
</evidence>
<keyword evidence="3" id="KW-0963">Cytoplasm</keyword>
<proteinExistence type="inferred from homology"/>
<comment type="function">
    <text evidence="3">Part of the Type IV secretion system.</text>
</comment>
<accession>A0A7S4ZR99</accession>
<geneLocation type="plasmid" evidence="6">
    <name>pC5.7b</name>
</geneLocation>
<organism evidence="6">
    <name type="scientific">Rhizobium rhizogenes</name>
    <name type="common">Agrobacterium rhizogenes</name>
    <dbReference type="NCBI Taxonomy" id="359"/>
    <lineage>
        <taxon>Bacteria</taxon>
        <taxon>Pseudomonadati</taxon>
        <taxon>Pseudomonadota</taxon>
        <taxon>Alphaproteobacteria</taxon>
        <taxon>Hyphomicrobiales</taxon>
        <taxon>Rhizobiaceae</taxon>
        <taxon>Rhizobium/Agrobacterium group</taxon>
        <taxon>Rhizobium</taxon>
    </lineage>
</organism>
<dbReference type="SUPFAM" id="SSF52540">
    <property type="entry name" value="P-loop containing nucleoside triphosphate hydrolases"/>
    <property type="match status" value="1"/>
</dbReference>
<evidence type="ECO:0000256" key="2">
    <source>
        <dbReference type="ARBA" id="ARBA00022840"/>
    </source>
</evidence>
<comment type="similarity">
    <text evidence="1 3">Belongs to the GSP E family.</text>
</comment>
<gene>
    <name evidence="6" type="primary">avhB11</name>
    <name evidence="6" type="ORF">pC5.7b_286</name>
</gene>
<dbReference type="PANTHER" id="PTHR30486">
    <property type="entry name" value="TWITCHING MOTILITY PROTEIN PILT"/>
    <property type="match status" value="1"/>
</dbReference>
<dbReference type="InterPro" id="IPR014155">
    <property type="entry name" value="VirB11"/>
</dbReference>
<dbReference type="Gene3D" id="3.30.450.90">
    <property type="match status" value="1"/>
</dbReference>
<feature type="compositionally biased region" description="Basic and acidic residues" evidence="4">
    <location>
        <begin position="11"/>
        <end position="25"/>
    </location>
</feature>
<dbReference type="PANTHER" id="PTHR30486:SF6">
    <property type="entry name" value="TYPE IV PILUS RETRACTATION ATPASE PILT"/>
    <property type="match status" value="1"/>
</dbReference>
<dbReference type="CDD" id="cd01130">
    <property type="entry name" value="VirB11-like_ATPase"/>
    <property type="match status" value="1"/>
</dbReference>
<dbReference type="NCBIfam" id="TIGR02788">
    <property type="entry name" value="VirB11"/>
    <property type="match status" value="1"/>
</dbReference>
<reference evidence="6" key="1">
    <citation type="submission" date="2018-12" db="EMBL/GenBank/DDBJ databases">
        <title>Three Rhizobium rhizogenes strains isolated from the same crown gall tumor carry diverse plasmids.</title>
        <authorList>
            <person name="Pulawska J."/>
            <person name="Kuzmanovic N."/>
        </authorList>
    </citation>
    <scope>NUCLEOTIDE SEQUENCE</scope>
    <source>
        <strain evidence="6">C5.7</strain>
        <plasmid evidence="6">pC5.7b</plasmid>
    </source>
</reference>
<dbReference type="GO" id="GO:0043684">
    <property type="term" value="C:type IV secretion system complex"/>
    <property type="evidence" value="ECO:0007669"/>
    <property type="project" value="UniProtKB-UniRule"/>
</dbReference>
<keyword evidence="6" id="KW-0614">Plasmid</keyword>
<dbReference type="GO" id="GO:0044097">
    <property type="term" value="P:secretion by the type IV secretion system"/>
    <property type="evidence" value="ECO:0007669"/>
    <property type="project" value="InterPro"/>
</dbReference>
<dbReference type="GO" id="GO:0016887">
    <property type="term" value="F:ATP hydrolysis activity"/>
    <property type="evidence" value="ECO:0007669"/>
    <property type="project" value="InterPro"/>
</dbReference>
<dbReference type="GO" id="GO:0005737">
    <property type="term" value="C:cytoplasm"/>
    <property type="evidence" value="ECO:0007669"/>
    <property type="project" value="UniProtKB-SubCell"/>
</dbReference>
<dbReference type="Gene3D" id="3.40.50.300">
    <property type="entry name" value="P-loop containing nucleotide triphosphate hydrolases"/>
    <property type="match status" value="1"/>
</dbReference>
<feature type="domain" description="Bacterial type II secretion system protein E" evidence="5">
    <location>
        <begin position="186"/>
        <end position="326"/>
    </location>
</feature>
<evidence type="ECO:0000256" key="3">
    <source>
        <dbReference type="RuleBase" id="RU366071"/>
    </source>
</evidence>
<dbReference type="InterPro" id="IPR050921">
    <property type="entry name" value="T4SS_GSP_E_ATPase"/>
</dbReference>
<evidence type="ECO:0000259" key="5">
    <source>
        <dbReference type="Pfam" id="PF00437"/>
    </source>
</evidence>
<dbReference type="AlphaFoldDB" id="A0A7S4ZR99"/>
<evidence type="ECO:0000313" key="6">
    <source>
        <dbReference type="EMBL" id="QCL09153.1"/>
    </source>
</evidence>
<comment type="subcellular location">
    <subcellularLocation>
        <location evidence="3">Cytoplasm</location>
    </subcellularLocation>
</comment>
<dbReference type="InterPro" id="IPR001482">
    <property type="entry name" value="T2SS/T4SS_dom"/>
</dbReference>
<dbReference type="InterPro" id="IPR027417">
    <property type="entry name" value="P-loop_NTPase"/>
</dbReference>
<keyword evidence="2 3" id="KW-0067">ATP-binding</keyword>
<dbReference type="Pfam" id="PF00437">
    <property type="entry name" value="T2SSE"/>
    <property type="match status" value="1"/>
</dbReference>
<evidence type="ECO:0000256" key="1">
    <source>
        <dbReference type="ARBA" id="ARBA00006611"/>
    </source>
</evidence>
<sequence length="370" mass="40861">MRPVPPANDATKSDVLRSEEPKFEDPKSLWDSLPIYVRQTAQSIRRWLEDPAVIEIMCNRPGEIWIESLNSDHMIRYDAPALDERAITALAQMIAGTTQQSVNEETPLLSAAMPHGERFQAVLSPVAVLGGAFAIRKQVIRDMTLDDYVALGGLDGVRVSGAGLTAGEELSDLDQELIARLADPSPAARREWLRFAIENRITMLISGGTSSGKTTFFNGLLKDVPEWERLVSIEDTRELKPSQPNYLALVTSKGGQGRARTTMQECLEAALRLRPDRIFMGEIRGAEAFSFLQAVNTGHPGSLSTLHADNPRGAYERLAMATMQAGLGLTKAELMEFVRFVVPVVIQVARDPATMKRGVREIYVSKWSSR</sequence>
<dbReference type="GO" id="GO:0005524">
    <property type="term" value="F:ATP binding"/>
    <property type="evidence" value="ECO:0007669"/>
    <property type="project" value="UniProtKB-UniRule"/>
</dbReference>
<keyword evidence="3" id="KW-0547">Nucleotide-binding</keyword>
<dbReference type="EMBL" id="MK318968">
    <property type="protein sequence ID" value="QCL09153.1"/>
    <property type="molecule type" value="Genomic_DNA"/>
</dbReference>